<comment type="subcellular location">
    <subcellularLocation>
        <location evidence="1">Nucleus</location>
    </subcellularLocation>
</comment>
<dbReference type="AlphaFoldDB" id="A0A9W7ZZF1"/>
<dbReference type="EMBL" id="JANBPU010000099">
    <property type="protein sequence ID" value="KAJ1916548.1"/>
    <property type="molecule type" value="Genomic_DNA"/>
</dbReference>
<comment type="similarity">
    <text evidence="2">Belongs to the SKP1 family.</text>
</comment>
<comment type="caution">
    <text evidence="5">The sequence shown here is derived from an EMBL/GenBank/DDBJ whole genome shotgun (WGS) entry which is preliminary data.</text>
</comment>
<dbReference type="InterPro" id="IPR001232">
    <property type="entry name" value="SKP1-like"/>
</dbReference>
<keyword evidence="6" id="KW-1185">Reference proteome</keyword>
<dbReference type="OrthoDB" id="249087at2759"/>
<reference evidence="5" key="1">
    <citation type="submission" date="2022-07" db="EMBL/GenBank/DDBJ databases">
        <title>Phylogenomic reconstructions and comparative analyses of Kickxellomycotina fungi.</title>
        <authorList>
            <person name="Reynolds N.K."/>
            <person name="Stajich J.E."/>
            <person name="Barry K."/>
            <person name="Grigoriev I.V."/>
            <person name="Crous P."/>
            <person name="Smith M.E."/>
        </authorList>
    </citation>
    <scope>NUCLEOTIDE SEQUENCE</scope>
    <source>
        <strain evidence="5">NBRC 100468</strain>
    </source>
</reference>
<dbReference type="SUPFAM" id="SSF54695">
    <property type="entry name" value="POZ domain"/>
    <property type="match status" value="1"/>
</dbReference>
<gene>
    <name evidence="5" type="primary">ELC1</name>
    <name evidence="5" type="ORF">H4219_003715</name>
</gene>
<protein>
    <recommendedName>
        <fullName evidence="3">Elongin-C</fullName>
    </recommendedName>
</protein>
<sequence length="127" mass="14593">MSNEKNNATNGPQGQKEDQMVMILSGDGFEFIIEKDIAVMAGTLKNMLQITGDVFVESNQQVIHLEEIRQVTIYTIVYFGEVLEKVIQYLIYKYRFSDKTNQIEVPEFPIEPEITLDLMMAADYLDC</sequence>
<dbReference type="Proteomes" id="UP001150538">
    <property type="component" value="Unassembled WGS sequence"/>
</dbReference>
<dbReference type="Gene3D" id="3.30.710.10">
    <property type="entry name" value="Potassium Channel Kv1.1, Chain A"/>
    <property type="match status" value="1"/>
</dbReference>
<dbReference type="PANTHER" id="PTHR20648">
    <property type="entry name" value="ELONGIN-C"/>
    <property type="match status" value="1"/>
</dbReference>
<organism evidence="5 6">
    <name type="scientific">Mycoemilia scoparia</name>
    <dbReference type="NCBI Taxonomy" id="417184"/>
    <lineage>
        <taxon>Eukaryota</taxon>
        <taxon>Fungi</taxon>
        <taxon>Fungi incertae sedis</taxon>
        <taxon>Zoopagomycota</taxon>
        <taxon>Kickxellomycotina</taxon>
        <taxon>Kickxellomycetes</taxon>
        <taxon>Kickxellales</taxon>
        <taxon>Kickxellaceae</taxon>
        <taxon>Mycoemilia</taxon>
    </lineage>
</organism>
<accession>A0A9W7ZZF1</accession>
<keyword evidence="4" id="KW-0539">Nucleus</keyword>
<dbReference type="GO" id="GO:0006511">
    <property type="term" value="P:ubiquitin-dependent protein catabolic process"/>
    <property type="evidence" value="ECO:0007669"/>
    <property type="project" value="InterPro"/>
</dbReference>
<dbReference type="InterPro" id="IPR039948">
    <property type="entry name" value="ELC1"/>
</dbReference>
<evidence type="ECO:0000256" key="3">
    <source>
        <dbReference type="ARBA" id="ARBA00021347"/>
    </source>
</evidence>
<evidence type="ECO:0000256" key="4">
    <source>
        <dbReference type="ARBA" id="ARBA00023242"/>
    </source>
</evidence>
<evidence type="ECO:0000256" key="2">
    <source>
        <dbReference type="ARBA" id="ARBA00009993"/>
    </source>
</evidence>
<dbReference type="GO" id="GO:0005634">
    <property type="term" value="C:nucleus"/>
    <property type="evidence" value="ECO:0007669"/>
    <property type="project" value="UniProtKB-SubCell"/>
</dbReference>
<evidence type="ECO:0000313" key="6">
    <source>
        <dbReference type="Proteomes" id="UP001150538"/>
    </source>
</evidence>
<evidence type="ECO:0000313" key="5">
    <source>
        <dbReference type="EMBL" id="KAJ1916548.1"/>
    </source>
</evidence>
<dbReference type="SMART" id="SM00512">
    <property type="entry name" value="Skp1"/>
    <property type="match status" value="1"/>
</dbReference>
<dbReference type="InterPro" id="IPR011333">
    <property type="entry name" value="SKP1/BTB/POZ_sf"/>
</dbReference>
<dbReference type="FunFam" id="3.30.710.10:FF:000035">
    <property type="entry name" value="Elongin C transcription elongation factor"/>
    <property type="match status" value="1"/>
</dbReference>
<dbReference type="CDD" id="cd18321">
    <property type="entry name" value="BTB_POZ_EloC"/>
    <property type="match status" value="1"/>
</dbReference>
<evidence type="ECO:0000256" key="1">
    <source>
        <dbReference type="ARBA" id="ARBA00004123"/>
    </source>
</evidence>
<proteinExistence type="inferred from homology"/>
<name>A0A9W7ZZF1_9FUNG</name>